<dbReference type="Gene3D" id="2.30.30.380">
    <property type="entry name" value="Zn-finger domain of Sec23/24"/>
    <property type="match status" value="1"/>
</dbReference>
<evidence type="ECO:0000256" key="4">
    <source>
        <dbReference type="ARBA" id="ARBA00022833"/>
    </source>
</evidence>
<keyword evidence="4 10" id="KW-0862">Zinc</keyword>
<dbReference type="InterPro" id="IPR029006">
    <property type="entry name" value="ADF-H/Gelsolin-like_dom_sf"/>
</dbReference>
<dbReference type="GO" id="GO:0006886">
    <property type="term" value="P:intracellular protein transport"/>
    <property type="evidence" value="ECO:0007669"/>
    <property type="project" value="InterPro"/>
</dbReference>
<dbReference type="CDD" id="cd11287">
    <property type="entry name" value="Sec23_C"/>
    <property type="match status" value="1"/>
</dbReference>
<dbReference type="EMBL" id="NMUH01000798">
    <property type="protein sequence ID" value="MQL84970.1"/>
    <property type="molecule type" value="Genomic_DNA"/>
</dbReference>
<evidence type="ECO:0000259" key="12">
    <source>
        <dbReference type="Pfam" id="PF00626"/>
    </source>
</evidence>
<comment type="function">
    <text evidence="9 10">Component of the coat protein complex II (COPII) which promotes the formation of transport vesicles from the endoplasmic reticulum (ER). The coat has two main functions, the physical deformation of the endoplasmic reticulum membrane into vesicles and the selection of cargo molecules.</text>
</comment>
<dbReference type="InterPro" id="IPR037550">
    <property type="entry name" value="Sec23_C"/>
</dbReference>
<feature type="domain" description="Gelsolin-like" evidence="12">
    <location>
        <begin position="656"/>
        <end position="742"/>
    </location>
</feature>
<dbReference type="Pfam" id="PF04810">
    <property type="entry name" value="zf-Sec23_Sec24"/>
    <property type="match status" value="1"/>
</dbReference>
<evidence type="ECO:0000256" key="8">
    <source>
        <dbReference type="ARBA" id="ARBA00023329"/>
    </source>
</evidence>
<protein>
    <recommendedName>
        <fullName evidence="10">Protein transport protein SEC23</fullName>
    </recommendedName>
</protein>
<dbReference type="Pfam" id="PF04811">
    <property type="entry name" value="Sec23_trunk"/>
    <property type="match status" value="1"/>
</dbReference>
<proteinExistence type="inferred from homology"/>
<dbReference type="InterPro" id="IPR036180">
    <property type="entry name" value="Gelsolin-like_dom_sf"/>
</dbReference>
<dbReference type="InterPro" id="IPR036175">
    <property type="entry name" value="Sec23/24_helical_dom_sf"/>
</dbReference>
<dbReference type="FunFam" id="3.40.20.10:FF:000014">
    <property type="entry name" value="Protein transport protein SEC23"/>
    <property type="match status" value="1"/>
</dbReference>
<dbReference type="GO" id="GO:0005096">
    <property type="term" value="F:GTPase activator activity"/>
    <property type="evidence" value="ECO:0007669"/>
    <property type="project" value="TreeGrafter"/>
</dbReference>
<name>A0A843UTE0_COLES</name>
<dbReference type="GO" id="GO:0070971">
    <property type="term" value="C:endoplasmic reticulum exit site"/>
    <property type="evidence" value="ECO:0007669"/>
    <property type="project" value="TreeGrafter"/>
</dbReference>
<dbReference type="FunFam" id="3.40.50.410:FF:000043">
    <property type="entry name" value="Protein transport protein SEC23"/>
    <property type="match status" value="1"/>
</dbReference>
<keyword evidence="8 10" id="KW-0968">Cytoplasmic vesicle</keyword>
<keyword evidence="3 10" id="KW-0256">Endoplasmic reticulum</keyword>
<evidence type="ECO:0000256" key="5">
    <source>
        <dbReference type="ARBA" id="ARBA00022892"/>
    </source>
</evidence>
<comment type="similarity">
    <text evidence="10">Belongs to the SEC23/SEC24 family. SEC23 subfamily.</text>
</comment>
<evidence type="ECO:0000313" key="17">
    <source>
        <dbReference type="EMBL" id="MQL84970.1"/>
    </source>
</evidence>
<evidence type="ECO:0000259" key="15">
    <source>
        <dbReference type="Pfam" id="PF04815"/>
    </source>
</evidence>
<dbReference type="Gene3D" id="3.40.50.410">
    <property type="entry name" value="von Willebrand factor, type A domain"/>
    <property type="match status" value="1"/>
</dbReference>
<evidence type="ECO:0000259" key="13">
    <source>
        <dbReference type="Pfam" id="PF04810"/>
    </source>
</evidence>
<dbReference type="InterPro" id="IPR012990">
    <property type="entry name" value="Beta-sandwich_Sec23_24"/>
</dbReference>
<dbReference type="PANTHER" id="PTHR11141:SF22">
    <property type="entry name" value="PROTEIN TRANSPORT PROTEIN SEC23 G"/>
    <property type="match status" value="1"/>
</dbReference>
<dbReference type="Gene3D" id="2.60.40.1670">
    <property type="entry name" value="beta-sandwich domain of Sec23/24"/>
    <property type="match status" value="1"/>
</dbReference>
<comment type="caution">
    <text evidence="17">The sequence shown here is derived from an EMBL/GenBank/DDBJ whole genome shotgun (WGS) entry which is preliminary data.</text>
</comment>
<keyword evidence="5 10" id="KW-0931">ER-Golgi transport</keyword>
<dbReference type="SUPFAM" id="SSF82754">
    <property type="entry name" value="C-terminal, gelsolin-like domain of Sec23/24"/>
    <property type="match status" value="1"/>
</dbReference>
<dbReference type="InterPro" id="IPR036174">
    <property type="entry name" value="Znf_Sec23_Sec24_sf"/>
</dbReference>
<evidence type="ECO:0000256" key="7">
    <source>
        <dbReference type="ARBA" id="ARBA00023136"/>
    </source>
</evidence>
<dbReference type="InterPro" id="IPR007123">
    <property type="entry name" value="Gelsolin-like_dom"/>
</dbReference>
<evidence type="ECO:0000256" key="10">
    <source>
        <dbReference type="RuleBase" id="RU365030"/>
    </source>
</evidence>
<dbReference type="FunFam" id="2.30.30.380:FF:000001">
    <property type="entry name" value="Protein transport protein SEC23"/>
    <property type="match status" value="1"/>
</dbReference>
<dbReference type="GO" id="GO:0008270">
    <property type="term" value="F:zinc ion binding"/>
    <property type="evidence" value="ECO:0007669"/>
    <property type="project" value="InterPro"/>
</dbReference>
<evidence type="ECO:0000256" key="1">
    <source>
        <dbReference type="ARBA" id="ARBA00022448"/>
    </source>
</evidence>
<reference evidence="17" key="1">
    <citation type="submission" date="2017-07" db="EMBL/GenBank/DDBJ databases">
        <title>Taro Niue Genome Assembly and Annotation.</title>
        <authorList>
            <person name="Atibalentja N."/>
            <person name="Keating K."/>
            <person name="Fields C.J."/>
        </authorList>
    </citation>
    <scope>NUCLEOTIDE SEQUENCE</scope>
    <source>
        <strain evidence="17">Niue_2</strain>
        <tissue evidence="17">Leaf</tissue>
    </source>
</reference>
<dbReference type="InterPro" id="IPR006896">
    <property type="entry name" value="Sec23/24_trunk_dom"/>
</dbReference>
<dbReference type="Gene3D" id="3.40.20.10">
    <property type="entry name" value="Severin"/>
    <property type="match status" value="1"/>
</dbReference>
<evidence type="ECO:0000256" key="6">
    <source>
        <dbReference type="ARBA" id="ARBA00022927"/>
    </source>
</evidence>
<evidence type="ECO:0000256" key="2">
    <source>
        <dbReference type="ARBA" id="ARBA00022723"/>
    </source>
</evidence>
<dbReference type="AlphaFoldDB" id="A0A843UTE0"/>
<feature type="domain" description="Sec23/Sec24 helical" evidence="15">
    <location>
        <begin position="542"/>
        <end position="640"/>
    </location>
</feature>
<keyword evidence="2 10" id="KW-0479">Metal-binding</keyword>
<dbReference type="SUPFAM" id="SSF82919">
    <property type="entry name" value="Zn-finger domain of Sec23/24"/>
    <property type="match status" value="1"/>
</dbReference>
<dbReference type="InterPro" id="IPR037364">
    <property type="entry name" value="Sec23"/>
</dbReference>
<feature type="domain" description="Sec23/Sec24 beta-sandwich" evidence="16">
    <location>
        <begin position="455"/>
        <end position="530"/>
    </location>
</feature>
<comment type="subcellular location">
    <subcellularLocation>
        <location evidence="10">Cytoplasmic vesicle</location>
        <location evidence="10">COPII-coated vesicle membrane</location>
        <topology evidence="10">Peripheral membrane protein</topology>
        <orientation evidence="10">Cytoplasmic side</orientation>
    </subcellularLocation>
    <subcellularLocation>
        <location evidence="10">Endoplasmic reticulum membrane</location>
        <topology evidence="10">Peripheral membrane protein</topology>
        <orientation evidence="10">Cytoplasmic side</orientation>
    </subcellularLocation>
</comment>
<dbReference type="SUPFAM" id="SSF53300">
    <property type="entry name" value="vWA-like"/>
    <property type="match status" value="1"/>
</dbReference>
<dbReference type="GO" id="GO:0090110">
    <property type="term" value="P:COPII-coated vesicle cargo loading"/>
    <property type="evidence" value="ECO:0007669"/>
    <property type="project" value="TreeGrafter"/>
</dbReference>
<accession>A0A843UTE0</accession>
<dbReference type="GO" id="GO:0005789">
    <property type="term" value="C:endoplasmic reticulum membrane"/>
    <property type="evidence" value="ECO:0007669"/>
    <property type="project" value="UniProtKB-SubCell"/>
</dbReference>
<keyword evidence="6 10" id="KW-0653">Protein transport</keyword>
<feature type="non-terminal residue" evidence="17">
    <location>
        <position position="783"/>
    </location>
</feature>
<dbReference type="InterPro" id="IPR006895">
    <property type="entry name" value="Znf_Sec23_Sec24"/>
</dbReference>
<dbReference type="SUPFAM" id="SSF81995">
    <property type="entry name" value="beta-sandwich domain of Sec23/24"/>
    <property type="match status" value="1"/>
</dbReference>
<dbReference type="OrthoDB" id="10256289at2759"/>
<dbReference type="InterPro" id="IPR006900">
    <property type="entry name" value="Sec23/24_helical_dom"/>
</dbReference>
<evidence type="ECO:0000313" key="18">
    <source>
        <dbReference type="Proteomes" id="UP000652761"/>
    </source>
</evidence>
<sequence>MDFAELEAIEGLRWSWNSWPSSPSAAADLVVPLAVMCTPLSPNPDIPLLPYDPVRCAGCRAVLNPYARVDYRSAVWACPLCQRKNSFPRSYDGVGENNLPAELFPTYSTVEYNLSRQAAAASGPPATPRPASNPNFSNGGFGCPPPSARPSPFPSSLSLGSPFSSTSSLSGLDIACRHSAPPFSLGPAFVFVVDTCSSKEELRALKNEILHVLAQLPENSLVGLVSFGSMVSVHDLAFSDCSRVVILHGERELASEKIQELLVVSNLPNRKLGTSLSVHMQGFLQPISDCEFNITTAIEEIDSSSCTIPGYRPRRATGAAISASVALLEGCLSIPGGRIMVFTSGPATVGPGMVVETDLSRPIRTHRDLINGQVPYFSKACRFYKQLALRLSNKSLILDLFACSLDQVGAAELRVPVESSGGFMVLAESFESEQFRKCLRHIFKHKENDPLNMNFDATMEIVTMKEIKICGALGPCMSLKRKNSSVSDEEVSSDHSAQPGPVFFIQFITQYCHGISGTRLRVTTVARRWVGSRSPEIAAGFDQEAAAAVVARLSIHRAEECHARDVIRWLDDMLIRFTSKFGDYIPEDPSSFRLSSCFSLYPQFMYYLRRSQFIDIFNSSPDETAFFRLMLNRERVTESLIMIQPTLFQYSFDGPPIPVLLDISSISPDVILLFDSYFYVVIHYGSKIAQWRKLGYDKDPNHENLRKLMEAPELDAEALVAERIPVPKFIKCDQYGSQARFLLAKLNPSATQKSSTVDGSDIIFTDDISLQVFMEHLQALAVQ</sequence>
<dbReference type="PANTHER" id="PTHR11141">
    <property type="entry name" value="PROTEIN TRANSPORT PROTEIN SEC23"/>
    <property type="match status" value="1"/>
</dbReference>
<keyword evidence="1 10" id="KW-0813">Transport</keyword>
<dbReference type="InterPro" id="IPR036465">
    <property type="entry name" value="vWFA_dom_sf"/>
</dbReference>
<keyword evidence="18" id="KW-1185">Reference proteome</keyword>
<keyword evidence="10" id="KW-0963">Cytoplasm</keyword>
<gene>
    <name evidence="17" type="ORF">Taro_017472</name>
</gene>
<dbReference type="Gene3D" id="1.20.120.730">
    <property type="entry name" value="Sec23/Sec24 helical domain"/>
    <property type="match status" value="1"/>
</dbReference>
<dbReference type="GO" id="GO:0030127">
    <property type="term" value="C:COPII vesicle coat"/>
    <property type="evidence" value="ECO:0007669"/>
    <property type="project" value="InterPro"/>
</dbReference>
<evidence type="ECO:0000259" key="14">
    <source>
        <dbReference type="Pfam" id="PF04811"/>
    </source>
</evidence>
<evidence type="ECO:0000256" key="9">
    <source>
        <dbReference type="ARBA" id="ARBA00025471"/>
    </source>
</evidence>
<dbReference type="Proteomes" id="UP000652761">
    <property type="component" value="Unassembled WGS sequence"/>
</dbReference>
<feature type="domain" description="Sec23/Sec24 trunk" evidence="14">
    <location>
        <begin position="187"/>
        <end position="440"/>
    </location>
</feature>
<evidence type="ECO:0000256" key="11">
    <source>
        <dbReference type="SAM" id="MobiDB-lite"/>
    </source>
</evidence>
<feature type="region of interest" description="Disordered" evidence="11">
    <location>
        <begin position="118"/>
        <end position="141"/>
    </location>
</feature>
<evidence type="ECO:0000259" key="16">
    <source>
        <dbReference type="Pfam" id="PF08033"/>
    </source>
</evidence>
<dbReference type="Pfam" id="PF04815">
    <property type="entry name" value="Sec23_helical"/>
    <property type="match status" value="1"/>
</dbReference>
<dbReference type="Pfam" id="PF08033">
    <property type="entry name" value="Sec23_BS"/>
    <property type="match status" value="1"/>
</dbReference>
<dbReference type="SUPFAM" id="SSF81811">
    <property type="entry name" value="Helical domain of Sec23/24"/>
    <property type="match status" value="1"/>
</dbReference>
<dbReference type="Pfam" id="PF00626">
    <property type="entry name" value="Gelsolin"/>
    <property type="match status" value="1"/>
</dbReference>
<evidence type="ECO:0000256" key="3">
    <source>
        <dbReference type="ARBA" id="ARBA00022824"/>
    </source>
</evidence>
<organism evidence="17 18">
    <name type="scientific">Colocasia esculenta</name>
    <name type="common">Wild taro</name>
    <name type="synonym">Arum esculentum</name>
    <dbReference type="NCBI Taxonomy" id="4460"/>
    <lineage>
        <taxon>Eukaryota</taxon>
        <taxon>Viridiplantae</taxon>
        <taxon>Streptophyta</taxon>
        <taxon>Embryophyta</taxon>
        <taxon>Tracheophyta</taxon>
        <taxon>Spermatophyta</taxon>
        <taxon>Magnoliopsida</taxon>
        <taxon>Liliopsida</taxon>
        <taxon>Araceae</taxon>
        <taxon>Aroideae</taxon>
        <taxon>Colocasieae</taxon>
        <taxon>Colocasia</taxon>
    </lineage>
</organism>
<keyword evidence="7 10" id="KW-0472">Membrane</keyword>
<feature type="domain" description="Zinc finger Sec23/Sec24-type" evidence="13">
    <location>
        <begin position="53"/>
        <end position="91"/>
    </location>
</feature>